<dbReference type="PANTHER" id="PTHR30258:SF1">
    <property type="entry name" value="PROTEIN TRANSPORT PROTEIN HOFB HOMOLOG"/>
    <property type="match status" value="1"/>
</dbReference>
<dbReference type="InterPro" id="IPR003593">
    <property type="entry name" value="AAA+_ATPase"/>
</dbReference>
<dbReference type="SMART" id="SM00382">
    <property type="entry name" value="AAA"/>
    <property type="match status" value="1"/>
</dbReference>
<dbReference type="Pfam" id="PF00437">
    <property type="entry name" value="T2SSE"/>
    <property type="match status" value="1"/>
</dbReference>
<comment type="similarity">
    <text evidence="1">Belongs to the GSP E family.</text>
</comment>
<dbReference type="Gene3D" id="3.30.450.90">
    <property type="match status" value="1"/>
</dbReference>
<evidence type="ECO:0000313" key="10">
    <source>
        <dbReference type="EMBL" id="TCL67422.1"/>
    </source>
</evidence>
<dbReference type="FunFam" id="3.30.300.160:FF:000002">
    <property type="entry name" value="Type II secretion system protein E"/>
    <property type="match status" value="1"/>
</dbReference>
<evidence type="ECO:0000256" key="6">
    <source>
        <dbReference type="ARBA" id="ARBA00022967"/>
    </source>
</evidence>
<keyword evidence="4" id="KW-0067">ATP-binding</keyword>
<dbReference type="Proteomes" id="UP000295008">
    <property type="component" value="Unassembled WGS sequence"/>
</dbReference>
<sequence length="568" mass="63657">MAVMSRQKLGDLLVRHGFITPQQLADSLEEQRKTEARLGSILVKRGYLTEQNLIEVLEFQLGIPHVVIAKKQIAPETVELVPEQLARKYKVFPVDRAGERIILGMLDPTDVFAIDELRLSLNMEIQPVIVTEEDLNRAINQYYGMRGSIEEVFKDLDIEFEQTKEEPQYDDLEAAEEAPIVKLVNLIMTQAVKERASDIHLEPTEKELLVRFRIDGHLKKIMTSPKNTQAAIISRIKIISGMNIAEKRLPQDGRVQIRVEGTAIDMRVSAIPTLFGEKIVMRLLFKTNIMARMEQLGFIPMTLEKFRTVYRQPHGIILVTGPTGSGKSTTLSAVLNELNSPDINILTVEDPVEYQIPGVNQVQVNNKAGLTFAAALRSFLRQDPDIIMVGEIRDRETAQIASQAALTGHLVLSTLHTNDAPSTVTRLIDMGIEPFLVASTLAGVLAQRLVRSLCKQCKEPYRLQPDDPYYKIVTTVFPNFDPDKHLFYRGRGCPECHNTGYARRMAIHEVLIINQELRATIAQNVPAAALKDVAVGNGMLTLFQDGLVKAMEGLTSLDEIVRAAYTFE</sequence>
<evidence type="ECO:0000256" key="5">
    <source>
        <dbReference type="ARBA" id="ARBA00022927"/>
    </source>
</evidence>
<dbReference type="EC" id="7.4.2.8" evidence="7"/>
<dbReference type="GO" id="GO:0015628">
    <property type="term" value="P:protein secretion by the type II secretion system"/>
    <property type="evidence" value="ECO:0007669"/>
    <property type="project" value="InterPro"/>
</dbReference>
<comment type="caution">
    <text evidence="10">The sequence shown here is derived from an EMBL/GenBank/DDBJ whole genome shotgun (WGS) entry which is preliminary data.</text>
</comment>
<dbReference type="FunFam" id="3.40.50.300:FF:000398">
    <property type="entry name" value="Type IV pilus assembly ATPase PilB"/>
    <property type="match status" value="1"/>
</dbReference>
<evidence type="ECO:0000256" key="3">
    <source>
        <dbReference type="ARBA" id="ARBA00022741"/>
    </source>
</evidence>
<dbReference type="InterPro" id="IPR013369">
    <property type="entry name" value="T2SS_GspE"/>
</dbReference>
<organism evidence="10 11">
    <name type="scientific">Hydrogenispora ethanolica</name>
    <dbReference type="NCBI Taxonomy" id="1082276"/>
    <lineage>
        <taxon>Bacteria</taxon>
        <taxon>Bacillati</taxon>
        <taxon>Bacillota</taxon>
        <taxon>Hydrogenispora</taxon>
    </lineage>
</organism>
<name>A0A4R1RNK0_HYDET</name>
<evidence type="ECO:0000256" key="2">
    <source>
        <dbReference type="ARBA" id="ARBA00022448"/>
    </source>
</evidence>
<reference evidence="10 11" key="1">
    <citation type="submission" date="2019-03" db="EMBL/GenBank/DDBJ databases">
        <title>Genomic Encyclopedia of Type Strains, Phase IV (KMG-IV): sequencing the most valuable type-strain genomes for metagenomic binning, comparative biology and taxonomic classification.</title>
        <authorList>
            <person name="Goeker M."/>
        </authorList>
    </citation>
    <scope>NUCLEOTIDE SEQUENCE [LARGE SCALE GENOMIC DNA]</scope>
    <source>
        <strain evidence="10 11">LX-B</strain>
    </source>
</reference>
<comment type="catalytic activity">
    <reaction evidence="8">
        <text>ATP + H2O + cellular proteinSide 1 = ADP + phosphate + cellular proteinSide 2.</text>
        <dbReference type="EC" id="7.4.2.8"/>
    </reaction>
</comment>
<dbReference type="NCBIfam" id="TIGR02533">
    <property type="entry name" value="type_II_gspE"/>
    <property type="match status" value="1"/>
</dbReference>
<evidence type="ECO:0000313" key="11">
    <source>
        <dbReference type="Proteomes" id="UP000295008"/>
    </source>
</evidence>
<keyword evidence="3" id="KW-0547">Nucleotide-binding</keyword>
<proteinExistence type="inferred from homology"/>
<dbReference type="GO" id="GO:0008564">
    <property type="term" value="F:protein-exporting ATPase activity"/>
    <property type="evidence" value="ECO:0007669"/>
    <property type="project" value="UniProtKB-EC"/>
</dbReference>
<dbReference type="InterPro" id="IPR001482">
    <property type="entry name" value="T2SS/T4SS_dom"/>
</dbReference>
<dbReference type="PROSITE" id="PS00662">
    <property type="entry name" value="T2SP_E"/>
    <property type="match status" value="1"/>
</dbReference>
<evidence type="ECO:0000256" key="8">
    <source>
        <dbReference type="ARBA" id="ARBA00034006"/>
    </source>
</evidence>
<evidence type="ECO:0000256" key="4">
    <source>
        <dbReference type="ARBA" id="ARBA00022840"/>
    </source>
</evidence>
<dbReference type="SUPFAM" id="SSF160246">
    <property type="entry name" value="EspE N-terminal domain-like"/>
    <property type="match status" value="1"/>
</dbReference>
<dbReference type="CDD" id="cd01129">
    <property type="entry name" value="PulE-GspE-like"/>
    <property type="match status" value="1"/>
</dbReference>
<dbReference type="Gene3D" id="3.40.50.300">
    <property type="entry name" value="P-loop containing nucleotide triphosphate hydrolases"/>
    <property type="match status" value="1"/>
</dbReference>
<dbReference type="InterPro" id="IPR007831">
    <property type="entry name" value="T2SS_GspE_N"/>
</dbReference>
<dbReference type="InterPro" id="IPR037257">
    <property type="entry name" value="T2SS_E_N_sf"/>
</dbReference>
<protein>
    <recommendedName>
        <fullName evidence="7">protein-secreting ATPase</fullName>
        <ecNumber evidence="7">7.4.2.8</ecNumber>
    </recommendedName>
</protein>
<dbReference type="GO" id="GO:0005886">
    <property type="term" value="C:plasma membrane"/>
    <property type="evidence" value="ECO:0007669"/>
    <property type="project" value="TreeGrafter"/>
</dbReference>
<dbReference type="GO" id="GO:0005524">
    <property type="term" value="F:ATP binding"/>
    <property type="evidence" value="ECO:0007669"/>
    <property type="project" value="UniProtKB-KW"/>
</dbReference>
<keyword evidence="5" id="KW-0653">Protein transport</keyword>
<dbReference type="GO" id="GO:0016887">
    <property type="term" value="F:ATP hydrolysis activity"/>
    <property type="evidence" value="ECO:0007669"/>
    <property type="project" value="TreeGrafter"/>
</dbReference>
<dbReference type="FunFam" id="3.30.450.90:FF:000001">
    <property type="entry name" value="Type II secretion system ATPase GspE"/>
    <property type="match status" value="1"/>
</dbReference>
<evidence type="ECO:0000256" key="7">
    <source>
        <dbReference type="ARBA" id="ARBA00024382"/>
    </source>
</evidence>
<dbReference type="SUPFAM" id="SSF52540">
    <property type="entry name" value="P-loop containing nucleoside triphosphate hydrolases"/>
    <property type="match status" value="1"/>
</dbReference>
<dbReference type="PANTHER" id="PTHR30258">
    <property type="entry name" value="TYPE II SECRETION SYSTEM PROTEIN GSPE-RELATED"/>
    <property type="match status" value="1"/>
</dbReference>
<keyword evidence="2" id="KW-0813">Transport</keyword>
<gene>
    <name evidence="10" type="ORF">EDC14_1014112</name>
</gene>
<dbReference type="Gene3D" id="3.30.300.160">
    <property type="entry name" value="Type II secretion system, protein E, N-terminal domain"/>
    <property type="match status" value="1"/>
</dbReference>
<keyword evidence="11" id="KW-1185">Reference proteome</keyword>
<dbReference type="AlphaFoldDB" id="A0A4R1RNK0"/>
<evidence type="ECO:0000256" key="1">
    <source>
        <dbReference type="ARBA" id="ARBA00006611"/>
    </source>
</evidence>
<dbReference type="Pfam" id="PF05157">
    <property type="entry name" value="MshEN"/>
    <property type="match status" value="1"/>
</dbReference>
<dbReference type="EMBL" id="SLUN01000014">
    <property type="protein sequence ID" value="TCL67422.1"/>
    <property type="molecule type" value="Genomic_DNA"/>
</dbReference>
<dbReference type="InterPro" id="IPR027417">
    <property type="entry name" value="P-loop_NTPase"/>
</dbReference>
<dbReference type="GO" id="GO:0015627">
    <property type="term" value="C:type II protein secretion system complex"/>
    <property type="evidence" value="ECO:0007669"/>
    <property type="project" value="InterPro"/>
</dbReference>
<feature type="domain" description="Bacterial type II secretion system protein E" evidence="9">
    <location>
        <begin position="380"/>
        <end position="394"/>
    </location>
</feature>
<keyword evidence="6" id="KW-1278">Translocase</keyword>
<accession>A0A4R1RNK0</accession>
<evidence type="ECO:0000259" key="9">
    <source>
        <dbReference type="PROSITE" id="PS00662"/>
    </source>
</evidence>